<gene>
    <name evidence="1" type="ORF">EVEC_LOCUS1603</name>
</gene>
<proteinExistence type="predicted"/>
<dbReference type="Proteomes" id="UP000274131">
    <property type="component" value="Unassembled WGS sequence"/>
</dbReference>
<name>A0A0N4UWM0_ENTVE</name>
<accession>A0A0N4UWM0</accession>
<organism evidence="3">
    <name type="scientific">Enterobius vermicularis</name>
    <name type="common">Human pinworm</name>
    <dbReference type="NCBI Taxonomy" id="51028"/>
    <lineage>
        <taxon>Eukaryota</taxon>
        <taxon>Metazoa</taxon>
        <taxon>Ecdysozoa</taxon>
        <taxon>Nematoda</taxon>
        <taxon>Chromadorea</taxon>
        <taxon>Rhabditida</taxon>
        <taxon>Spirurina</taxon>
        <taxon>Oxyuridomorpha</taxon>
        <taxon>Oxyuroidea</taxon>
        <taxon>Oxyuridae</taxon>
        <taxon>Enterobius</taxon>
    </lineage>
</organism>
<reference evidence="1 2" key="2">
    <citation type="submission" date="2018-10" db="EMBL/GenBank/DDBJ databases">
        <authorList>
            <consortium name="Pathogen Informatics"/>
        </authorList>
    </citation>
    <scope>NUCLEOTIDE SEQUENCE [LARGE SCALE GENOMIC DNA]</scope>
</reference>
<protein>
    <submittedName>
        <fullName evidence="1 3">Uncharacterized protein</fullName>
    </submittedName>
</protein>
<sequence length="98" mass="10369">MGTVTNHVTTTKLRANIRSAGAAAVAASTGVAAAAAVAAAKHSFSAVLPCSQLFGTVITIDDNGKMRVHKDDREMVFFLEDEKSTEMMNAAETQKQKK</sequence>
<keyword evidence="2" id="KW-1185">Reference proteome</keyword>
<evidence type="ECO:0000313" key="2">
    <source>
        <dbReference type="Proteomes" id="UP000274131"/>
    </source>
</evidence>
<dbReference type="EMBL" id="UXUI01007236">
    <property type="protein sequence ID" value="VDD86460.1"/>
    <property type="molecule type" value="Genomic_DNA"/>
</dbReference>
<dbReference type="AlphaFoldDB" id="A0A0N4UWM0"/>
<dbReference type="WBParaSite" id="EVEC_0000189501-mRNA-1">
    <property type="protein sequence ID" value="EVEC_0000189501-mRNA-1"/>
    <property type="gene ID" value="EVEC_0000189501"/>
</dbReference>
<reference evidence="3" key="1">
    <citation type="submission" date="2017-02" db="UniProtKB">
        <authorList>
            <consortium name="WormBaseParasite"/>
        </authorList>
    </citation>
    <scope>IDENTIFICATION</scope>
</reference>
<evidence type="ECO:0000313" key="1">
    <source>
        <dbReference type="EMBL" id="VDD86460.1"/>
    </source>
</evidence>
<evidence type="ECO:0000313" key="3">
    <source>
        <dbReference type="WBParaSite" id="EVEC_0000189501-mRNA-1"/>
    </source>
</evidence>